<name>A0A7X2NJN8_9CLOT</name>
<accession>A0A7X2NJN8</accession>
<dbReference type="RefSeq" id="WP_154471652.1">
    <property type="nucleotide sequence ID" value="NZ_VUMD01000004.1"/>
</dbReference>
<dbReference type="Proteomes" id="UP000429958">
    <property type="component" value="Unassembled WGS sequence"/>
</dbReference>
<reference evidence="1 2" key="1">
    <citation type="submission" date="2019-08" db="EMBL/GenBank/DDBJ databases">
        <title>In-depth cultivation of the pig gut microbiome towards novel bacterial diversity and tailored functional studies.</title>
        <authorList>
            <person name="Wylensek D."/>
            <person name="Hitch T.C.A."/>
            <person name="Clavel T."/>
        </authorList>
    </citation>
    <scope>NUCLEOTIDE SEQUENCE [LARGE SCALE GENOMIC DNA]</scope>
    <source>
        <strain evidence="1 2">WCA-389-WT-23D1</strain>
    </source>
</reference>
<sequence>MNGQMYQICSIVAAARRALKKRSSICYIPANYENSSQFLCLTRNGAAPYTAPHVSQWYEHLKEQNLTDIQLYCPTSVRDRGLLGFSNTTQASMVCFFKGDRVTYFISDWKFDSKDRKWNVIYTEHPWNDPPQAWPRFENNTQSFRSVLHDIQDLALRLGFENFANIFYQAGTILDGSKEYPGEAYGLVLPPLPEYNLRVFEAASRADVFGAMGSWNDSPPWMAHKKGLEQEYETLSAELLRNIRLGLLYAINEW</sequence>
<proteinExistence type="predicted"/>
<organism evidence="1 2">
    <name type="scientific">Clostridium porci</name>
    <dbReference type="NCBI Taxonomy" id="2605778"/>
    <lineage>
        <taxon>Bacteria</taxon>
        <taxon>Bacillati</taxon>
        <taxon>Bacillota</taxon>
        <taxon>Clostridia</taxon>
        <taxon>Eubacteriales</taxon>
        <taxon>Clostridiaceae</taxon>
        <taxon>Clostridium</taxon>
    </lineage>
</organism>
<dbReference type="AlphaFoldDB" id="A0A7X2NJN8"/>
<evidence type="ECO:0000313" key="1">
    <source>
        <dbReference type="EMBL" id="MSS36167.1"/>
    </source>
</evidence>
<keyword evidence="2" id="KW-1185">Reference proteome</keyword>
<comment type="caution">
    <text evidence="1">The sequence shown here is derived from an EMBL/GenBank/DDBJ whole genome shotgun (WGS) entry which is preliminary data.</text>
</comment>
<gene>
    <name evidence="1" type="ORF">FYJ39_06185</name>
</gene>
<protein>
    <submittedName>
        <fullName evidence="1">Uncharacterized protein</fullName>
    </submittedName>
</protein>
<evidence type="ECO:0000313" key="2">
    <source>
        <dbReference type="Proteomes" id="UP000429958"/>
    </source>
</evidence>
<dbReference type="EMBL" id="VUMD01000004">
    <property type="protein sequence ID" value="MSS36167.1"/>
    <property type="molecule type" value="Genomic_DNA"/>
</dbReference>